<dbReference type="AlphaFoldDB" id="A0A1B2HZX3"/>
<keyword evidence="7" id="KW-1185">Reference proteome</keyword>
<dbReference type="PANTHER" id="PTHR33204:SF18">
    <property type="entry name" value="TRANSCRIPTIONAL REGULATORY PROTEIN"/>
    <property type="match status" value="1"/>
</dbReference>
<evidence type="ECO:0000256" key="1">
    <source>
        <dbReference type="ARBA" id="ARBA00023015"/>
    </source>
</evidence>
<dbReference type="PROSITE" id="PS51118">
    <property type="entry name" value="HTH_HXLR"/>
    <property type="match status" value="1"/>
</dbReference>
<protein>
    <submittedName>
        <fullName evidence="6">Transcriptional regulator</fullName>
    </submittedName>
</protein>
<dbReference type="Gene3D" id="1.10.10.10">
    <property type="entry name" value="Winged helix-like DNA-binding domain superfamily/Winged helix DNA-binding domain"/>
    <property type="match status" value="1"/>
</dbReference>
<evidence type="ECO:0000313" key="7">
    <source>
        <dbReference type="Proteomes" id="UP000093053"/>
    </source>
</evidence>
<evidence type="ECO:0000256" key="3">
    <source>
        <dbReference type="ARBA" id="ARBA00023163"/>
    </source>
</evidence>
<dbReference type="Proteomes" id="UP000093053">
    <property type="component" value="Chromosome"/>
</dbReference>
<evidence type="ECO:0000313" key="6">
    <source>
        <dbReference type="EMBL" id="ANZ43262.1"/>
    </source>
</evidence>
<dbReference type="PANTHER" id="PTHR33204">
    <property type="entry name" value="TRANSCRIPTIONAL REGULATOR, MARR FAMILY"/>
    <property type="match status" value="1"/>
</dbReference>
<feature type="domain" description="HTH hxlR-type" evidence="5">
    <location>
        <begin position="1"/>
        <end position="92"/>
    </location>
</feature>
<evidence type="ECO:0000256" key="2">
    <source>
        <dbReference type="ARBA" id="ARBA00023125"/>
    </source>
</evidence>
<dbReference type="KEGG" id="led:BBK82_34980"/>
<dbReference type="SUPFAM" id="SSF46785">
    <property type="entry name" value="Winged helix' DNA-binding domain"/>
    <property type="match status" value="1"/>
</dbReference>
<dbReference type="InterPro" id="IPR036388">
    <property type="entry name" value="WH-like_DNA-bd_sf"/>
</dbReference>
<dbReference type="InterPro" id="IPR002577">
    <property type="entry name" value="HTH_HxlR"/>
</dbReference>
<organism evidence="6 7">
    <name type="scientific">Lentzea guizhouensis</name>
    <dbReference type="NCBI Taxonomy" id="1586287"/>
    <lineage>
        <taxon>Bacteria</taxon>
        <taxon>Bacillati</taxon>
        <taxon>Actinomycetota</taxon>
        <taxon>Actinomycetes</taxon>
        <taxon>Pseudonocardiales</taxon>
        <taxon>Pseudonocardiaceae</taxon>
        <taxon>Lentzea</taxon>
    </lineage>
</organism>
<evidence type="ECO:0000259" key="5">
    <source>
        <dbReference type="PROSITE" id="PS51118"/>
    </source>
</evidence>
<dbReference type="Pfam" id="PF01638">
    <property type="entry name" value="HxlR"/>
    <property type="match status" value="1"/>
</dbReference>
<keyword evidence="1" id="KW-0805">Transcription regulation</keyword>
<evidence type="ECO:0000256" key="4">
    <source>
        <dbReference type="SAM" id="MobiDB-lite"/>
    </source>
</evidence>
<sequence>MGYVGEWWTLLILHDCFDGYRRFDQFQENLGISTSMLTSRLKALVANGVLRKEPYQDNPVRYEYLLTDLGRSLRPVIVALAAWGNARLDPAERSMVLVDAETGQEVEPVLVDRTSGRRVDGEDFVFAAGPAASAPFRDRYAGAGQRARRGTRGDSR</sequence>
<feature type="region of interest" description="Disordered" evidence="4">
    <location>
        <begin position="137"/>
        <end position="156"/>
    </location>
</feature>
<dbReference type="STRING" id="1586287.BBK82_34980"/>
<accession>A0A1B2HZX3</accession>
<dbReference type="InterPro" id="IPR036390">
    <property type="entry name" value="WH_DNA-bd_sf"/>
</dbReference>
<gene>
    <name evidence="6" type="ORF">BBK82_34980</name>
</gene>
<keyword evidence="2" id="KW-0238">DNA-binding</keyword>
<dbReference type="GO" id="GO:0003677">
    <property type="term" value="F:DNA binding"/>
    <property type="evidence" value="ECO:0007669"/>
    <property type="project" value="UniProtKB-KW"/>
</dbReference>
<name>A0A1B2HZX3_9PSEU</name>
<proteinExistence type="predicted"/>
<reference evidence="6 7" key="1">
    <citation type="submission" date="2016-07" db="EMBL/GenBank/DDBJ databases">
        <title>Complete genome sequence of the Lentzea guizhouensis DHS C013.</title>
        <authorList>
            <person name="Cao C."/>
        </authorList>
    </citation>
    <scope>NUCLEOTIDE SEQUENCE [LARGE SCALE GENOMIC DNA]</scope>
    <source>
        <strain evidence="6 7">DHS C013</strain>
    </source>
</reference>
<keyword evidence="3" id="KW-0804">Transcription</keyword>
<dbReference type="EMBL" id="CP016793">
    <property type="protein sequence ID" value="ANZ43262.1"/>
    <property type="molecule type" value="Genomic_DNA"/>
</dbReference>